<dbReference type="Proteomes" id="UP000053660">
    <property type="component" value="Unassembled WGS sequence"/>
</dbReference>
<protein>
    <submittedName>
        <fullName evidence="1">Uncharacterized protein</fullName>
    </submittedName>
</protein>
<dbReference type="EMBL" id="KN601371">
    <property type="protein sequence ID" value="KHJ80235.1"/>
    <property type="molecule type" value="Genomic_DNA"/>
</dbReference>
<dbReference type="AlphaFoldDB" id="A0A0B1SAK2"/>
<evidence type="ECO:0000313" key="2">
    <source>
        <dbReference type="Proteomes" id="UP000053660"/>
    </source>
</evidence>
<reference evidence="1 2" key="1">
    <citation type="submission" date="2014-03" db="EMBL/GenBank/DDBJ databases">
        <title>Draft genome of the hookworm Oesophagostomum dentatum.</title>
        <authorList>
            <person name="Mitreva M."/>
        </authorList>
    </citation>
    <scope>NUCLEOTIDE SEQUENCE [LARGE SCALE GENOMIC DNA]</scope>
    <source>
        <strain evidence="1 2">OD-Hann</strain>
    </source>
</reference>
<proteinExistence type="predicted"/>
<sequence length="61" mass="6740">MVLFTFSSTHAKTRIEKLASTVLYGNCSYEQWSCSPNTQQVSSQQAHIQADASFHTNSNGT</sequence>
<gene>
    <name evidence="1" type="ORF">OESDEN_20093</name>
</gene>
<accession>A0A0B1SAK2</accession>
<evidence type="ECO:0000313" key="1">
    <source>
        <dbReference type="EMBL" id="KHJ80235.1"/>
    </source>
</evidence>
<name>A0A0B1SAK2_OESDE</name>
<organism evidence="1 2">
    <name type="scientific">Oesophagostomum dentatum</name>
    <name type="common">Nodular worm</name>
    <dbReference type="NCBI Taxonomy" id="61180"/>
    <lineage>
        <taxon>Eukaryota</taxon>
        <taxon>Metazoa</taxon>
        <taxon>Ecdysozoa</taxon>
        <taxon>Nematoda</taxon>
        <taxon>Chromadorea</taxon>
        <taxon>Rhabditida</taxon>
        <taxon>Rhabditina</taxon>
        <taxon>Rhabditomorpha</taxon>
        <taxon>Strongyloidea</taxon>
        <taxon>Strongylidae</taxon>
        <taxon>Oesophagostomum</taxon>
    </lineage>
</organism>
<keyword evidence="2" id="KW-1185">Reference proteome</keyword>